<keyword evidence="3" id="KW-1185">Reference proteome</keyword>
<reference evidence="2 3" key="1">
    <citation type="submission" date="2015-10" db="EMBL/GenBank/DDBJ databases">
        <title>Full genome of DAOMC 229536 Phialocephala scopiformis, a fungal endophyte of spruce producing the potent anti-insectan compound rugulosin.</title>
        <authorList>
            <consortium name="DOE Joint Genome Institute"/>
            <person name="Walker A.K."/>
            <person name="Frasz S.L."/>
            <person name="Seifert K.A."/>
            <person name="Miller J.D."/>
            <person name="Mondo S.J."/>
            <person name="Labutti K."/>
            <person name="Lipzen A."/>
            <person name="Dockter R."/>
            <person name="Kennedy M."/>
            <person name="Grigoriev I.V."/>
            <person name="Spatafora J.W."/>
        </authorList>
    </citation>
    <scope>NUCLEOTIDE SEQUENCE [LARGE SCALE GENOMIC DNA]</scope>
    <source>
        <strain evidence="2 3">CBS 120377</strain>
    </source>
</reference>
<feature type="domain" description="DUF7053" evidence="1">
    <location>
        <begin position="2"/>
        <end position="158"/>
    </location>
</feature>
<feature type="non-terminal residue" evidence="2">
    <location>
        <position position="162"/>
    </location>
</feature>
<protein>
    <recommendedName>
        <fullName evidence="1">DUF7053 domain-containing protein</fullName>
    </recommendedName>
</protein>
<proteinExistence type="predicted"/>
<dbReference type="PANTHER" id="PTHR38117:SF1">
    <property type="entry name" value="DUF3074 DOMAIN-CONTAINING PROTEIN"/>
    <property type="match status" value="1"/>
</dbReference>
<evidence type="ECO:0000259" key="1">
    <source>
        <dbReference type="Pfam" id="PF23155"/>
    </source>
</evidence>
<dbReference type="Proteomes" id="UP000070700">
    <property type="component" value="Unassembled WGS sequence"/>
</dbReference>
<gene>
    <name evidence="2" type="ORF">LY89DRAFT_622458</name>
</gene>
<dbReference type="RefSeq" id="XP_018067905.1">
    <property type="nucleotide sequence ID" value="XM_018210975.1"/>
</dbReference>
<dbReference type="OrthoDB" id="4794810at2759"/>
<dbReference type="Pfam" id="PF23155">
    <property type="entry name" value="DUF7053"/>
    <property type="match status" value="1"/>
</dbReference>
<dbReference type="InterPro" id="IPR055481">
    <property type="entry name" value="DUF7053"/>
</dbReference>
<dbReference type="PANTHER" id="PTHR38117">
    <property type="entry name" value="NACHT AND WD40 DOMAIN PROTEIN"/>
    <property type="match status" value="1"/>
</dbReference>
<name>A0A194X034_MOLSC</name>
<dbReference type="InParanoid" id="A0A194X034"/>
<dbReference type="AlphaFoldDB" id="A0A194X034"/>
<dbReference type="KEGG" id="psco:LY89DRAFT_622458"/>
<organism evidence="2 3">
    <name type="scientific">Mollisia scopiformis</name>
    <name type="common">Conifer needle endophyte fungus</name>
    <name type="synonym">Phialocephala scopiformis</name>
    <dbReference type="NCBI Taxonomy" id="149040"/>
    <lineage>
        <taxon>Eukaryota</taxon>
        <taxon>Fungi</taxon>
        <taxon>Dikarya</taxon>
        <taxon>Ascomycota</taxon>
        <taxon>Pezizomycotina</taxon>
        <taxon>Leotiomycetes</taxon>
        <taxon>Helotiales</taxon>
        <taxon>Mollisiaceae</taxon>
        <taxon>Mollisia</taxon>
    </lineage>
</organism>
<evidence type="ECO:0000313" key="2">
    <source>
        <dbReference type="EMBL" id="KUJ13550.1"/>
    </source>
</evidence>
<dbReference type="STRING" id="149040.A0A194X034"/>
<accession>A0A194X034</accession>
<evidence type="ECO:0000313" key="3">
    <source>
        <dbReference type="Proteomes" id="UP000070700"/>
    </source>
</evidence>
<sequence length="162" mass="17459">MTTTFTKTHRLPPSITRSTALTYLHNHAFILSADSNLTSYTSLPTSTPSPLPTEHQSKKIAETRIYTIRDKVADVPGGLWSSDVESAGEYTNLTDGIFLRGKSPLSVVTETVIRVEGAEGEGEGEGLVIRCESRVSCSRLIVGVIKGSLERNLEGLVGGVVR</sequence>
<dbReference type="EMBL" id="KQ947422">
    <property type="protein sequence ID" value="KUJ13550.1"/>
    <property type="molecule type" value="Genomic_DNA"/>
</dbReference>
<dbReference type="GeneID" id="28820701"/>